<dbReference type="Gramene" id="GBG85513">
    <property type="protein sequence ID" value="GBG85513"/>
    <property type="gene ID" value="CBR_g40152"/>
</dbReference>
<accession>A0A388LTE6</accession>
<name>A0A388LTE6_CHABU</name>
<dbReference type="AlphaFoldDB" id="A0A388LTE6"/>
<comment type="caution">
    <text evidence="2">The sequence shown here is derived from an EMBL/GenBank/DDBJ whole genome shotgun (WGS) entry which is preliminary data.</text>
</comment>
<reference evidence="2 3" key="1">
    <citation type="journal article" date="2018" name="Cell">
        <title>The Chara Genome: Secondary Complexity and Implications for Plant Terrestrialization.</title>
        <authorList>
            <person name="Nishiyama T."/>
            <person name="Sakayama H."/>
            <person name="Vries J.D."/>
            <person name="Buschmann H."/>
            <person name="Saint-Marcoux D."/>
            <person name="Ullrich K.K."/>
            <person name="Haas F.B."/>
            <person name="Vanderstraeten L."/>
            <person name="Becker D."/>
            <person name="Lang D."/>
            <person name="Vosolsobe S."/>
            <person name="Rombauts S."/>
            <person name="Wilhelmsson P.K.I."/>
            <person name="Janitza P."/>
            <person name="Kern R."/>
            <person name="Heyl A."/>
            <person name="Rumpler F."/>
            <person name="Villalobos L.I.A.C."/>
            <person name="Clay J.M."/>
            <person name="Skokan R."/>
            <person name="Toyoda A."/>
            <person name="Suzuki Y."/>
            <person name="Kagoshima H."/>
            <person name="Schijlen E."/>
            <person name="Tajeshwar N."/>
            <person name="Catarino B."/>
            <person name="Hetherington A.J."/>
            <person name="Saltykova A."/>
            <person name="Bonnot C."/>
            <person name="Breuninger H."/>
            <person name="Symeonidi A."/>
            <person name="Radhakrishnan G.V."/>
            <person name="Van Nieuwerburgh F."/>
            <person name="Deforce D."/>
            <person name="Chang C."/>
            <person name="Karol K.G."/>
            <person name="Hedrich R."/>
            <person name="Ulvskov P."/>
            <person name="Glockner G."/>
            <person name="Delwiche C.F."/>
            <person name="Petrasek J."/>
            <person name="Van de Peer Y."/>
            <person name="Friml J."/>
            <person name="Beilby M."/>
            <person name="Dolan L."/>
            <person name="Kohara Y."/>
            <person name="Sugano S."/>
            <person name="Fujiyama A."/>
            <person name="Delaux P.-M."/>
            <person name="Quint M."/>
            <person name="TheiBen G."/>
            <person name="Hagemann M."/>
            <person name="Harholt J."/>
            <person name="Dunand C."/>
            <person name="Zachgo S."/>
            <person name="Langdale J."/>
            <person name="Maumus F."/>
            <person name="Straeten D.V.D."/>
            <person name="Gould S.B."/>
            <person name="Rensing S.A."/>
        </authorList>
    </citation>
    <scope>NUCLEOTIDE SEQUENCE [LARGE SCALE GENOMIC DNA]</scope>
    <source>
        <strain evidence="2 3">S276</strain>
    </source>
</reference>
<evidence type="ECO:0000313" key="2">
    <source>
        <dbReference type="EMBL" id="GBG85513.1"/>
    </source>
</evidence>
<feature type="region of interest" description="Disordered" evidence="1">
    <location>
        <begin position="20"/>
        <end position="41"/>
    </location>
</feature>
<organism evidence="2 3">
    <name type="scientific">Chara braunii</name>
    <name type="common">Braun's stonewort</name>
    <dbReference type="NCBI Taxonomy" id="69332"/>
    <lineage>
        <taxon>Eukaryota</taxon>
        <taxon>Viridiplantae</taxon>
        <taxon>Streptophyta</taxon>
        <taxon>Charophyceae</taxon>
        <taxon>Charales</taxon>
        <taxon>Characeae</taxon>
        <taxon>Chara</taxon>
    </lineage>
</organism>
<proteinExistence type="predicted"/>
<keyword evidence="3" id="KW-1185">Reference proteome</keyword>
<sequence>MWTVQPVPFRLAGRLAVEGSRVQGGEEGGRRGGGSGRRVGSDLKPVLCFCLLDNRLGYYDSYEFDALSIGVLPSAVGTPMSC</sequence>
<evidence type="ECO:0000313" key="3">
    <source>
        <dbReference type="Proteomes" id="UP000265515"/>
    </source>
</evidence>
<dbReference type="Proteomes" id="UP000265515">
    <property type="component" value="Unassembled WGS sequence"/>
</dbReference>
<gene>
    <name evidence="2" type="ORF">CBR_g40152</name>
</gene>
<evidence type="ECO:0000256" key="1">
    <source>
        <dbReference type="SAM" id="MobiDB-lite"/>
    </source>
</evidence>
<protein>
    <submittedName>
        <fullName evidence="2">Uncharacterized protein</fullName>
    </submittedName>
</protein>
<dbReference type="EMBL" id="BFEA01000521">
    <property type="protein sequence ID" value="GBG85513.1"/>
    <property type="molecule type" value="Genomic_DNA"/>
</dbReference>